<evidence type="ECO:0000256" key="1">
    <source>
        <dbReference type="SAM" id="Coils"/>
    </source>
</evidence>
<evidence type="ECO:0008006" key="6">
    <source>
        <dbReference type="Google" id="ProtNLM"/>
    </source>
</evidence>
<keyword evidence="2" id="KW-0812">Transmembrane</keyword>
<protein>
    <recommendedName>
        <fullName evidence="6">DUF3450 family protein</fullName>
    </recommendedName>
</protein>
<keyword evidence="2" id="KW-0472">Membrane</keyword>
<evidence type="ECO:0000313" key="5">
    <source>
        <dbReference type="Proteomes" id="UP000435177"/>
    </source>
</evidence>
<feature type="coiled-coil region" evidence="1">
    <location>
        <begin position="51"/>
        <end position="102"/>
    </location>
</feature>
<feature type="signal peptide" evidence="3">
    <location>
        <begin position="1"/>
        <end position="24"/>
    </location>
</feature>
<gene>
    <name evidence="4" type="ORF">GNP94_18050</name>
</gene>
<feature type="chain" id="PRO_5047464760" description="DUF3450 family protein" evidence="3">
    <location>
        <begin position="25"/>
        <end position="143"/>
    </location>
</feature>
<dbReference type="Proteomes" id="UP000435177">
    <property type="component" value="Unassembled WGS sequence"/>
</dbReference>
<evidence type="ECO:0000313" key="4">
    <source>
        <dbReference type="EMBL" id="MUG67893.1"/>
    </source>
</evidence>
<accession>A0ABW9T3M3</accession>
<reference evidence="4 5" key="1">
    <citation type="submission" date="2019-11" db="EMBL/GenBank/DDBJ databases">
        <title>Draft genome sequences of five Paenibacillus species of dairy origin.</title>
        <authorList>
            <person name="Olajide A.M."/>
            <person name="Chen S."/>
            <person name="Lapointe G."/>
        </authorList>
    </citation>
    <scope>NUCLEOTIDE SEQUENCE [LARGE SCALE GENOMIC DNA]</scope>
    <source>
        <strain evidence="4 5">3CS1</strain>
    </source>
</reference>
<keyword evidence="2" id="KW-1133">Transmembrane helix</keyword>
<keyword evidence="1" id="KW-0175">Coiled coil</keyword>
<sequence>MRDRWRMKTLRLFSTLLIAGIAFSAGERTVSASLGGFYNGIKQFSELPQEVNELKEGYNHTLQELEQARNDVKQFQEQNAELAEQNRKLTEMVLELQQAEMARKQNAERIKTVVLTAIGLALGYFVLIRALRFGMRRTNRYRR</sequence>
<keyword evidence="3" id="KW-0732">Signal</keyword>
<name>A0ABW9T3M3_9BACL</name>
<proteinExistence type="predicted"/>
<organism evidence="4 5">
    <name type="scientific">Paenibacillus campinasensis</name>
    <dbReference type="NCBI Taxonomy" id="66347"/>
    <lineage>
        <taxon>Bacteria</taxon>
        <taxon>Bacillati</taxon>
        <taxon>Bacillota</taxon>
        <taxon>Bacilli</taxon>
        <taxon>Bacillales</taxon>
        <taxon>Paenibacillaceae</taxon>
        <taxon>Paenibacillus</taxon>
    </lineage>
</organism>
<comment type="caution">
    <text evidence="4">The sequence shown here is derived from an EMBL/GenBank/DDBJ whole genome shotgun (WGS) entry which is preliminary data.</text>
</comment>
<feature type="transmembrane region" description="Helical" evidence="2">
    <location>
        <begin position="113"/>
        <end position="133"/>
    </location>
</feature>
<dbReference type="RefSeq" id="WP_155618644.1">
    <property type="nucleotide sequence ID" value="NZ_WOAA01000019.1"/>
</dbReference>
<evidence type="ECO:0000256" key="3">
    <source>
        <dbReference type="SAM" id="SignalP"/>
    </source>
</evidence>
<keyword evidence="5" id="KW-1185">Reference proteome</keyword>
<evidence type="ECO:0000256" key="2">
    <source>
        <dbReference type="SAM" id="Phobius"/>
    </source>
</evidence>
<dbReference type="EMBL" id="WOAA01000019">
    <property type="protein sequence ID" value="MUG67893.1"/>
    <property type="molecule type" value="Genomic_DNA"/>
</dbReference>